<sequence length="94" mass="9201">MPCSALTVGSSRTDLRSAGSATALAIGRVPYAAGAGSAVLGTLQHALAAVVAPLVGLGGDHDAVAMAVGMALLSAMALASLALTRWRSRDLVTA</sequence>
<comment type="caution">
    <text evidence="2">The sequence shown here is derived from an EMBL/GenBank/DDBJ whole genome shotgun (WGS) entry which is preliminary data.</text>
</comment>
<dbReference type="RefSeq" id="WP_192773330.1">
    <property type="nucleotide sequence ID" value="NZ_BAAASY010000023.1"/>
</dbReference>
<dbReference type="Proteomes" id="UP000661607">
    <property type="component" value="Unassembled WGS sequence"/>
</dbReference>
<keyword evidence="3" id="KW-1185">Reference proteome</keyword>
<evidence type="ECO:0000313" key="3">
    <source>
        <dbReference type="Proteomes" id="UP000661607"/>
    </source>
</evidence>
<dbReference type="EMBL" id="JADBEF010000001">
    <property type="protein sequence ID" value="MBE1557799.1"/>
    <property type="molecule type" value="Genomic_DNA"/>
</dbReference>
<gene>
    <name evidence="2" type="ORF">H4W81_000578</name>
</gene>
<keyword evidence="1" id="KW-0472">Membrane</keyword>
<evidence type="ECO:0000313" key="2">
    <source>
        <dbReference type="EMBL" id="MBE1557799.1"/>
    </source>
</evidence>
<accession>A0ABR9K716</accession>
<evidence type="ECO:0000256" key="1">
    <source>
        <dbReference type="SAM" id="Phobius"/>
    </source>
</evidence>
<evidence type="ECO:0008006" key="4">
    <source>
        <dbReference type="Google" id="ProtNLM"/>
    </source>
</evidence>
<protein>
    <recommendedName>
        <fullName evidence="4">MFS transporter</fullName>
    </recommendedName>
</protein>
<proteinExistence type="predicted"/>
<dbReference type="Gene3D" id="1.20.1720.10">
    <property type="entry name" value="Multidrug resistance protein D"/>
    <property type="match status" value="1"/>
</dbReference>
<keyword evidence="1" id="KW-0812">Transmembrane</keyword>
<keyword evidence="1" id="KW-1133">Transmembrane helix</keyword>
<feature type="transmembrane region" description="Helical" evidence="1">
    <location>
        <begin position="63"/>
        <end position="83"/>
    </location>
</feature>
<reference evidence="2 3" key="1">
    <citation type="submission" date="2020-10" db="EMBL/GenBank/DDBJ databases">
        <title>Sequencing the genomes of 1000 actinobacteria strains.</title>
        <authorList>
            <person name="Klenk H.-P."/>
        </authorList>
    </citation>
    <scope>NUCLEOTIDE SEQUENCE [LARGE SCALE GENOMIC DNA]</scope>
    <source>
        <strain evidence="2 3">DSM 43748</strain>
    </source>
</reference>
<organism evidence="2 3">
    <name type="scientific">Nonomuraea africana</name>
    <dbReference type="NCBI Taxonomy" id="46171"/>
    <lineage>
        <taxon>Bacteria</taxon>
        <taxon>Bacillati</taxon>
        <taxon>Actinomycetota</taxon>
        <taxon>Actinomycetes</taxon>
        <taxon>Streptosporangiales</taxon>
        <taxon>Streptosporangiaceae</taxon>
        <taxon>Nonomuraea</taxon>
    </lineage>
</organism>
<name>A0ABR9K716_9ACTN</name>